<keyword evidence="1" id="KW-1133">Transmembrane helix</keyword>
<gene>
    <name evidence="2" type="ORF">O0554_21260</name>
</gene>
<organism evidence="2 3">
    <name type="scientific">Brevibacillus laterosporus</name>
    <name type="common">Bacillus laterosporus</name>
    <dbReference type="NCBI Taxonomy" id="1465"/>
    <lineage>
        <taxon>Bacteria</taxon>
        <taxon>Bacillati</taxon>
        <taxon>Bacillota</taxon>
        <taxon>Bacilli</taxon>
        <taxon>Bacillales</taxon>
        <taxon>Paenibacillaceae</taxon>
        <taxon>Brevibacillus</taxon>
    </lineage>
</organism>
<evidence type="ECO:0000313" key="3">
    <source>
        <dbReference type="Proteomes" id="UP001077662"/>
    </source>
</evidence>
<dbReference type="Proteomes" id="UP001077662">
    <property type="component" value="Unassembled WGS sequence"/>
</dbReference>
<keyword evidence="1" id="KW-0812">Transmembrane</keyword>
<evidence type="ECO:0000313" key="2">
    <source>
        <dbReference type="EMBL" id="MCZ0809404.1"/>
    </source>
</evidence>
<reference evidence="2" key="1">
    <citation type="submission" date="2022-09" db="EMBL/GenBank/DDBJ databases">
        <title>Genome analysis and characterization of larvicidal activity of Brevibacillus strains.</title>
        <authorList>
            <person name="Patrusheva E.V."/>
            <person name="Izotova A.O."/>
            <person name="Toshchakov S.V."/>
            <person name="Sineoky S.P."/>
        </authorList>
    </citation>
    <scope>NUCLEOTIDE SEQUENCE</scope>
    <source>
        <strain evidence="2">VKPM_B-13247</strain>
    </source>
</reference>
<keyword evidence="1" id="KW-0472">Membrane</keyword>
<feature type="transmembrane region" description="Helical" evidence="1">
    <location>
        <begin position="20"/>
        <end position="39"/>
    </location>
</feature>
<dbReference type="EMBL" id="JAPTNE010000035">
    <property type="protein sequence ID" value="MCZ0809404.1"/>
    <property type="molecule type" value="Genomic_DNA"/>
</dbReference>
<accession>A0AAP3DJ32</accession>
<sequence length="49" mass="5207">MPATSDLVGNIGVSSENLAFWAAILSIISSVLAFLALVIERNNIESKKC</sequence>
<name>A0AAP3DJ32_BRELA</name>
<dbReference type="AlphaFoldDB" id="A0AAP3DJ32"/>
<protein>
    <submittedName>
        <fullName evidence="2">Uncharacterized protein</fullName>
    </submittedName>
</protein>
<proteinExistence type="predicted"/>
<comment type="caution">
    <text evidence="2">The sequence shown here is derived from an EMBL/GenBank/DDBJ whole genome shotgun (WGS) entry which is preliminary data.</text>
</comment>
<dbReference type="RefSeq" id="WP_181022772.1">
    <property type="nucleotide sequence ID" value="NZ_JANSGW010000035.1"/>
</dbReference>
<evidence type="ECO:0000256" key="1">
    <source>
        <dbReference type="SAM" id="Phobius"/>
    </source>
</evidence>